<keyword evidence="6" id="KW-1185">Reference proteome</keyword>
<dbReference type="GO" id="GO:0006654">
    <property type="term" value="P:phosphatidic acid biosynthetic process"/>
    <property type="evidence" value="ECO:0007669"/>
    <property type="project" value="TreeGrafter"/>
</dbReference>
<dbReference type="PANTHER" id="PTHR10434">
    <property type="entry name" value="1-ACYL-SN-GLYCEROL-3-PHOSPHATE ACYLTRANSFERASE"/>
    <property type="match status" value="1"/>
</dbReference>
<gene>
    <name evidence="5" type="ORF">SAMN05192579_104215</name>
</gene>
<evidence type="ECO:0000256" key="1">
    <source>
        <dbReference type="ARBA" id="ARBA00005189"/>
    </source>
</evidence>
<name>A0A1I4AZS0_9GAMM</name>
<dbReference type="Pfam" id="PF01553">
    <property type="entry name" value="Acyltransferase"/>
    <property type="match status" value="1"/>
</dbReference>
<reference evidence="6" key="1">
    <citation type="submission" date="2016-10" db="EMBL/GenBank/DDBJ databases">
        <authorList>
            <person name="Varghese N."/>
            <person name="Submissions S."/>
        </authorList>
    </citation>
    <scope>NUCLEOTIDE SEQUENCE [LARGE SCALE GENOMIC DNA]</scope>
    <source>
        <strain evidence="6">MO64</strain>
    </source>
</reference>
<dbReference type="AlphaFoldDB" id="A0A1I4AZS0"/>
<evidence type="ECO:0000259" key="4">
    <source>
        <dbReference type="SMART" id="SM00563"/>
    </source>
</evidence>
<sequence length="198" mass="22103">MNGRLPSPDTLPPHMPHLRDGLRRRLCRSVLHLCGWSLVGEFPDTSKLVLIVAPHSSWWDGIWGLLMKTAIGADVHFMGKRELFRGPLGALLRKLGGIPIDRSAAMGVVEQMTARFDQPQALWLGIAPEGTRRHVPQWKSGFWRIAHDAGVPIFPAAFNYPDKTIRLGPLLHTTNDMAADTARLRAFYAPFQGKYHGV</sequence>
<protein>
    <submittedName>
        <fullName evidence="5">1-acyl-sn-glycerol-3-phosphate acyltransferases</fullName>
    </submittedName>
</protein>
<dbReference type="EMBL" id="FOSR01000004">
    <property type="protein sequence ID" value="SFK62068.1"/>
    <property type="molecule type" value="Genomic_DNA"/>
</dbReference>
<comment type="pathway">
    <text evidence="1">Lipid metabolism.</text>
</comment>
<dbReference type="Proteomes" id="UP000198725">
    <property type="component" value="Unassembled WGS sequence"/>
</dbReference>
<keyword evidence="3 5" id="KW-0012">Acyltransferase</keyword>
<organism evidence="5 6">
    <name type="scientific">Rhodanobacter glycinis</name>
    <dbReference type="NCBI Taxonomy" id="582702"/>
    <lineage>
        <taxon>Bacteria</taxon>
        <taxon>Pseudomonadati</taxon>
        <taxon>Pseudomonadota</taxon>
        <taxon>Gammaproteobacteria</taxon>
        <taxon>Lysobacterales</taxon>
        <taxon>Rhodanobacteraceae</taxon>
        <taxon>Rhodanobacter</taxon>
    </lineage>
</organism>
<feature type="domain" description="Phospholipid/glycerol acyltransferase" evidence="4">
    <location>
        <begin position="49"/>
        <end position="161"/>
    </location>
</feature>
<evidence type="ECO:0000313" key="5">
    <source>
        <dbReference type="EMBL" id="SFK62068.1"/>
    </source>
</evidence>
<dbReference type="InterPro" id="IPR002123">
    <property type="entry name" value="Plipid/glycerol_acylTrfase"/>
</dbReference>
<dbReference type="SUPFAM" id="SSF69593">
    <property type="entry name" value="Glycerol-3-phosphate (1)-acyltransferase"/>
    <property type="match status" value="1"/>
</dbReference>
<keyword evidence="2 5" id="KW-0808">Transferase</keyword>
<evidence type="ECO:0000256" key="3">
    <source>
        <dbReference type="ARBA" id="ARBA00023315"/>
    </source>
</evidence>
<dbReference type="CDD" id="cd07988">
    <property type="entry name" value="LPLAT_ABO13168-like"/>
    <property type="match status" value="1"/>
</dbReference>
<dbReference type="RefSeq" id="WP_092702670.1">
    <property type="nucleotide sequence ID" value="NZ_FOSR01000004.1"/>
</dbReference>
<proteinExistence type="predicted"/>
<accession>A0A1I4AZS0</accession>
<dbReference type="GO" id="GO:0003841">
    <property type="term" value="F:1-acylglycerol-3-phosphate O-acyltransferase activity"/>
    <property type="evidence" value="ECO:0007669"/>
    <property type="project" value="TreeGrafter"/>
</dbReference>
<dbReference type="PANTHER" id="PTHR10434:SF9">
    <property type="entry name" value="PHOSPHOLIPID_GLYCEROL ACYLTRANSFERASE DOMAIN-CONTAINING PROTEIN"/>
    <property type="match status" value="1"/>
</dbReference>
<evidence type="ECO:0000313" key="6">
    <source>
        <dbReference type="Proteomes" id="UP000198725"/>
    </source>
</evidence>
<dbReference type="SMART" id="SM00563">
    <property type="entry name" value="PlsC"/>
    <property type="match status" value="1"/>
</dbReference>
<evidence type="ECO:0000256" key="2">
    <source>
        <dbReference type="ARBA" id="ARBA00022679"/>
    </source>
</evidence>